<evidence type="ECO:0000256" key="2">
    <source>
        <dbReference type="ARBA" id="ARBA00022884"/>
    </source>
</evidence>
<evidence type="ECO:0000313" key="5">
    <source>
        <dbReference type="EMBL" id="KAG0491385.1"/>
    </source>
</evidence>
<dbReference type="SUPFAM" id="SSF54928">
    <property type="entry name" value="RNA-binding domain, RBD"/>
    <property type="match status" value="2"/>
</dbReference>
<reference evidence="5 6" key="1">
    <citation type="journal article" date="2020" name="Nat. Food">
        <title>A phased Vanilla planifolia genome enables genetic improvement of flavour and production.</title>
        <authorList>
            <person name="Hasing T."/>
            <person name="Tang H."/>
            <person name="Brym M."/>
            <person name="Khazi F."/>
            <person name="Huang T."/>
            <person name="Chambers A.H."/>
        </authorList>
    </citation>
    <scope>NUCLEOTIDE SEQUENCE [LARGE SCALE GENOMIC DNA]</scope>
    <source>
        <tissue evidence="5">Leaf</tissue>
    </source>
</reference>
<accession>A0A835RND2</accession>
<dbReference type="GO" id="GO:0003723">
    <property type="term" value="F:RNA binding"/>
    <property type="evidence" value="ECO:0007669"/>
    <property type="project" value="UniProtKB-UniRule"/>
</dbReference>
<dbReference type="AlphaFoldDB" id="A0A835RND2"/>
<keyword evidence="6" id="KW-1185">Reference proteome</keyword>
<evidence type="ECO:0000259" key="4">
    <source>
        <dbReference type="PROSITE" id="PS50102"/>
    </source>
</evidence>
<dbReference type="PROSITE" id="PS50102">
    <property type="entry name" value="RRM"/>
    <property type="match status" value="3"/>
</dbReference>
<dbReference type="Gene3D" id="3.30.70.330">
    <property type="match status" value="4"/>
</dbReference>
<dbReference type="InterPro" id="IPR035979">
    <property type="entry name" value="RBD_domain_sf"/>
</dbReference>
<proteinExistence type="predicted"/>
<sequence length="390" mass="42406">MAQVNVPTETSSAGTSGAAATVAIPGAASSANTHPSTSLYVGDLNDSVTDAQLFDVFSQVGHVISVHVCLDVNTGRSLGYAYVNFSNPGDAASALEMLNFTPLNGKPIRIMYSNRDPSLRKSGTANIFIKNLDKAIDHKALHDTFSAFGHVISCKLATDLSGQSKESTTEDVLTEVFGEFGKITSALVMRDRDGKSKCFGFVNFENPNDAVRAIEELNGKEIDEKEWYVQKAQKKSERELELKEGFDQNKNNKAMVMRDQDGASRGSGFVAFSTAGEASQALTEMNGKLIGSKHLYVALAQSKEERRAQLQAQFAQIRPVVMPAPAAPRMPIFPHGLRQQLFYGQGPPAFVPPQEFYALADIGGSMVVLFLHMLKWMQLQRNLVTPIVAP</sequence>
<dbReference type="SMART" id="SM00360">
    <property type="entry name" value="RRM"/>
    <property type="match status" value="3"/>
</dbReference>
<dbReference type="EMBL" id="JADCNL010000002">
    <property type="protein sequence ID" value="KAG0491385.1"/>
    <property type="molecule type" value="Genomic_DNA"/>
</dbReference>
<feature type="domain" description="RRM" evidence="4">
    <location>
        <begin position="125"/>
        <end position="234"/>
    </location>
</feature>
<keyword evidence="1" id="KW-0677">Repeat</keyword>
<dbReference type="Proteomes" id="UP000636800">
    <property type="component" value="Chromosome 2"/>
</dbReference>
<feature type="domain" description="RRM" evidence="4">
    <location>
        <begin position="37"/>
        <end position="115"/>
    </location>
</feature>
<dbReference type="InterPro" id="IPR000504">
    <property type="entry name" value="RRM_dom"/>
</dbReference>
<dbReference type="Pfam" id="PF00076">
    <property type="entry name" value="RRM_1"/>
    <property type="match status" value="4"/>
</dbReference>
<evidence type="ECO:0000256" key="3">
    <source>
        <dbReference type="PROSITE-ProRule" id="PRU00176"/>
    </source>
</evidence>
<gene>
    <name evidence="5" type="ORF">HPP92_004783</name>
</gene>
<name>A0A835RND2_VANPL</name>
<keyword evidence="2 3" id="KW-0694">RNA-binding</keyword>
<feature type="domain" description="RRM" evidence="4">
    <location>
        <begin position="225"/>
        <end position="302"/>
    </location>
</feature>
<dbReference type="FunFam" id="3.30.70.330:FF:000411">
    <property type="entry name" value="Polyadenylate-binding protein"/>
    <property type="match status" value="1"/>
</dbReference>
<evidence type="ECO:0000256" key="1">
    <source>
        <dbReference type="ARBA" id="ARBA00022737"/>
    </source>
</evidence>
<dbReference type="PANTHER" id="PTHR24012">
    <property type="entry name" value="RNA BINDING PROTEIN"/>
    <property type="match status" value="1"/>
</dbReference>
<comment type="caution">
    <text evidence="5">The sequence shown here is derived from an EMBL/GenBank/DDBJ whole genome shotgun (WGS) entry which is preliminary data.</text>
</comment>
<organism evidence="5 6">
    <name type="scientific">Vanilla planifolia</name>
    <name type="common">Vanilla</name>
    <dbReference type="NCBI Taxonomy" id="51239"/>
    <lineage>
        <taxon>Eukaryota</taxon>
        <taxon>Viridiplantae</taxon>
        <taxon>Streptophyta</taxon>
        <taxon>Embryophyta</taxon>
        <taxon>Tracheophyta</taxon>
        <taxon>Spermatophyta</taxon>
        <taxon>Magnoliopsida</taxon>
        <taxon>Liliopsida</taxon>
        <taxon>Asparagales</taxon>
        <taxon>Orchidaceae</taxon>
        <taxon>Vanilloideae</taxon>
        <taxon>Vanilleae</taxon>
        <taxon>Vanilla</taxon>
    </lineage>
</organism>
<evidence type="ECO:0000313" key="6">
    <source>
        <dbReference type="Proteomes" id="UP000636800"/>
    </source>
</evidence>
<dbReference type="InterPro" id="IPR012677">
    <property type="entry name" value="Nucleotide-bd_a/b_plait_sf"/>
</dbReference>
<protein>
    <recommendedName>
        <fullName evidence="4">RRM domain-containing protein</fullName>
    </recommendedName>
</protein>
<dbReference type="OrthoDB" id="40902at2759"/>